<dbReference type="GO" id="GO:0006083">
    <property type="term" value="P:acetate metabolic process"/>
    <property type="evidence" value="ECO:0007669"/>
    <property type="project" value="InterPro"/>
</dbReference>
<dbReference type="Proteomes" id="UP000276776">
    <property type="component" value="Unassembled WGS sequence"/>
</dbReference>
<gene>
    <name evidence="4" type="ORF">TCLT_LOCUS7392</name>
</gene>
<reference evidence="6" key="1">
    <citation type="submission" date="2016-04" db="UniProtKB">
        <authorList>
            <consortium name="WormBaseParasite"/>
        </authorList>
    </citation>
    <scope>IDENTIFICATION</scope>
</reference>
<dbReference type="Gene3D" id="3.40.1080.10">
    <property type="entry name" value="Glutaconate Coenzyme A-transferase"/>
    <property type="match status" value="1"/>
</dbReference>
<dbReference type="OMA" id="QGHADYT"/>
<evidence type="ECO:0000259" key="2">
    <source>
        <dbReference type="Pfam" id="PF02550"/>
    </source>
</evidence>
<dbReference type="InterPro" id="IPR038460">
    <property type="entry name" value="AcetylCoA_hyd_C_sf"/>
</dbReference>
<evidence type="ECO:0000313" key="4">
    <source>
        <dbReference type="EMBL" id="VDN04843.1"/>
    </source>
</evidence>
<dbReference type="WBParaSite" id="TCLT_0000740301-mRNA-1">
    <property type="protein sequence ID" value="TCLT_0000740301-mRNA-1"/>
    <property type="gene ID" value="TCLT_0000740301"/>
</dbReference>
<name>A0A158RCF8_THECL</name>
<feature type="domain" description="Acetyl-CoA hydrolase/transferase C-terminal" evidence="3">
    <location>
        <begin position="330"/>
        <end position="392"/>
    </location>
</feature>
<evidence type="ECO:0000313" key="6">
    <source>
        <dbReference type="WBParaSite" id="TCLT_0000740301-mRNA-1"/>
    </source>
</evidence>
<dbReference type="GO" id="GO:0005739">
    <property type="term" value="C:mitochondrion"/>
    <property type="evidence" value="ECO:0007669"/>
    <property type="project" value="TreeGrafter"/>
</dbReference>
<dbReference type="EMBL" id="UYYF01004503">
    <property type="protein sequence ID" value="VDN04843.1"/>
    <property type="molecule type" value="Genomic_DNA"/>
</dbReference>
<dbReference type="PANTHER" id="PTHR21432:SF13">
    <property type="entry name" value="ACETYL-COA HYDROLASE"/>
    <property type="match status" value="1"/>
</dbReference>
<sequence length="461" mass="51784">MKRPFNLLANFCSTRLKYTQISKGNLRTLTQPIANKKPNYTTAEDAMNLIKIVSGYNLFVHSFASTPTELLHAMCNHVRINSIKNLNLHHIGLCGEVPWISEYFHGKIRSNCFFISDNLRTLVQQGHADYTPIFLSQLPYLFSHFEIPIDVAIITVSPPDEHGFCTTGITCEGSYEAVRAAKSIIGYHFFGKLNQQPVYIHVCLYIALEKSTMPRTFGDTLIHISHFNAVVQSKQPIYMRTEDEMLLLNDTEKKIGRIIAEELVADGATLQIGIGTIPEAVLHALNNHRNLGVHTELLSDGIIDLFKKNIITNCLKTVDAGKIVTSFAYGTQAFYDFVNNNPIVEFRSSAYTNDPAVIARQSKMTAINSAIEIDITGQIVSDSIGSMFYSGYHFDNFLNGAGVVTTRGHARYIVTEYGIAQLWGKNVRQRAYEMIRIAHPNHRESLEKAAFQQMHCMPSKD</sequence>
<dbReference type="InterPro" id="IPR003702">
    <property type="entry name" value="ActCoA_hydro_N"/>
</dbReference>
<dbReference type="Gene3D" id="3.40.1080.20">
    <property type="entry name" value="Acetyl-CoA hydrolase/transferase C-terminal domain"/>
    <property type="match status" value="2"/>
</dbReference>
<dbReference type="Gene3D" id="3.30.750.70">
    <property type="entry name" value="4-hydroxybutyrate coenzyme like domains"/>
    <property type="match status" value="1"/>
</dbReference>
<dbReference type="Pfam" id="PF13336">
    <property type="entry name" value="AcetylCoA_hyd_C"/>
    <property type="match status" value="2"/>
</dbReference>
<dbReference type="SUPFAM" id="SSF100950">
    <property type="entry name" value="NagB/RpiA/CoA transferase-like"/>
    <property type="match status" value="2"/>
</dbReference>
<feature type="domain" description="Acetyl-CoA hydrolase/transferase C-terminal" evidence="3">
    <location>
        <begin position="399"/>
        <end position="450"/>
    </location>
</feature>
<dbReference type="PANTHER" id="PTHR21432">
    <property type="entry name" value="ACETYL-COA HYDROLASE-RELATED"/>
    <property type="match status" value="1"/>
</dbReference>
<proteinExistence type="inferred from homology"/>
<dbReference type="InterPro" id="IPR046433">
    <property type="entry name" value="ActCoA_hydro"/>
</dbReference>
<dbReference type="STRING" id="103827.A0A158RCF8"/>
<protein>
    <submittedName>
        <fullName evidence="6">Acetyl-CoA hydrolase</fullName>
    </submittedName>
</protein>
<dbReference type="GO" id="GO:0008775">
    <property type="term" value="F:acetate CoA-transferase activity"/>
    <property type="evidence" value="ECO:0007669"/>
    <property type="project" value="InterPro"/>
</dbReference>
<evidence type="ECO:0000256" key="1">
    <source>
        <dbReference type="ARBA" id="ARBA00009632"/>
    </source>
</evidence>
<dbReference type="OrthoDB" id="10250396at2759"/>
<dbReference type="AlphaFoldDB" id="A0A158RCF8"/>
<feature type="domain" description="Acetyl-CoA hydrolase/transferase N-terminal" evidence="2">
    <location>
        <begin position="44"/>
        <end position="233"/>
    </location>
</feature>
<evidence type="ECO:0000259" key="3">
    <source>
        <dbReference type="Pfam" id="PF13336"/>
    </source>
</evidence>
<organism evidence="6">
    <name type="scientific">Thelazia callipaeda</name>
    <name type="common">Oriental eyeworm</name>
    <name type="synonym">Parasitic nematode</name>
    <dbReference type="NCBI Taxonomy" id="103827"/>
    <lineage>
        <taxon>Eukaryota</taxon>
        <taxon>Metazoa</taxon>
        <taxon>Ecdysozoa</taxon>
        <taxon>Nematoda</taxon>
        <taxon>Chromadorea</taxon>
        <taxon>Rhabditida</taxon>
        <taxon>Spirurina</taxon>
        <taxon>Spiruromorpha</taxon>
        <taxon>Thelazioidea</taxon>
        <taxon>Thelaziidae</taxon>
        <taxon>Thelazia</taxon>
    </lineage>
</organism>
<reference evidence="4 5" key="2">
    <citation type="submission" date="2018-11" db="EMBL/GenBank/DDBJ databases">
        <authorList>
            <consortium name="Pathogen Informatics"/>
        </authorList>
    </citation>
    <scope>NUCLEOTIDE SEQUENCE [LARGE SCALE GENOMIC DNA]</scope>
</reference>
<comment type="similarity">
    <text evidence="1">Belongs to the acetyl-CoA hydrolase/transferase family.</text>
</comment>
<dbReference type="InterPro" id="IPR026888">
    <property type="entry name" value="AcetylCoA_hyd_C"/>
</dbReference>
<accession>A0A158RCF8</accession>
<dbReference type="Pfam" id="PF02550">
    <property type="entry name" value="AcetylCoA_hydro"/>
    <property type="match status" value="1"/>
</dbReference>
<evidence type="ECO:0000313" key="5">
    <source>
        <dbReference type="Proteomes" id="UP000276776"/>
    </source>
</evidence>
<keyword evidence="5" id="KW-1185">Reference proteome</keyword>
<dbReference type="InterPro" id="IPR037171">
    <property type="entry name" value="NagB/RpiA_transferase-like"/>
</dbReference>